<proteinExistence type="predicted"/>
<evidence type="ECO:0000313" key="2">
    <source>
        <dbReference type="Proteomes" id="UP000001296"/>
    </source>
</evidence>
<dbReference type="eggNOG" id="ENOG5033HN8">
    <property type="taxonomic scope" value="Bacteria"/>
</dbReference>
<reference evidence="1 2" key="2">
    <citation type="journal article" date="2010" name="J. Bacteriol.">
        <title>Genome sequence of the polysaccharide-degrading, thermophilic anaerobe Spirochaeta thermophila DSM 6192.</title>
        <authorList>
            <person name="Angelov A."/>
            <person name="Liebl S."/>
            <person name="Ballschmiter M."/>
            <person name="Bomeke M."/>
            <person name="Lehmann R."/>
            <person name="Liesegang H."/>
            <person name="Daniel R."/>
            <person name="Liebl W."/>
        </authorList>
    </citation>
    <scope>NUCLEOTIDE SEQUENCE [LARGE SCALE GENOMIC DNA]</scope>
    <source>
        <strain evidence="2">ATCC 49972 / DSM 6192 / RI 19.B1</strain>
    </source>
</reference>
<dbReference type="EMBL" id="CP001698">
    <property type="protein sequence ID" value="ADN01902.1"/>
    <property type="molecule type" value="Genomic_DNA"/>
</dbReference>
<accession>E0RSB5</accession>
<dbReference type="RefSeq" id="WP_013313743.1">
    <property type="nucleotide sequence ID" value="NC_014484.1"/>
</dbReference>
<gene>
    <name evidence="1" type="ordered locus">STHERM_c09560</name>
</gene>
<dbReference type="PaxDb" id="665571-STHERM_c09560"/>
<dbReference type="HOGENOM" id="CLU_094598_1_0_12"/>
<evidence type="ECO:0000313" key="1">
    <source>
        <dbReference type="EMBL" id="ADN01902.1"/>
    </source>
</evidence>
<name>E0RSB5_WINT6</name>
<dbReference type="Proteomes" id="UP000001296">
    <property type="component" value="Chromosome"/>
</dbReference>
<dbReference type="AlphaFoldDB" id="E0RSB5"/>
<protein>
    <submittedName>
        <fullName evidence="1">Uncharacterized protein</fullName>
    </submittedName>
</protein>
<dbReference type="KEGG" id="sta:STHERM_c09560"/>
<reference key="1">
    <citation type="submission" date="2009-08" db="EMBL/GenBank/DDBJ databases">
        <title>The genome sequence of Spirochaeta thermophila DSM6192.</title>
        <authorList>
            <person name="Angelov A."/>
            <person name="Mientus M."/>
            <person name="Wittenberg S."/>
            <person name="Lehmann R."/>
            <person name="Liesegang H."/>
            <person name="Daniel R."/>
            <person name="Liebl W."/>
        </authorList>
    </citation>
    <scope>NUCLEOTIDE SEQUENCE</scope>
    <source>
        <strain>DSM 6192</strain>
    </source>
</reference>
<sequence length="178" mass="20947">MRVYGLLVMCVSLLWIVPEEAPPPQPIQRGFRGIQLGEAVEVVKEKLKRDTFFFYREELDVSFSPGRDDIIIQTRAWKYITNAQFQFYNERLSLIVLQLDTTQLDYFGMYRKFVEKYGDPEEFSPSLARWSDEKTILILERPLTVKYLDRASHEELTQGKAVLQSTEDMAREAFMDLF</sequence>
<organism evidence="1 2">
    <name type="scientific">Winmispira thermophila (strain ATCC 49972 / DSM 6192 / RI 19.B1)</name>
    <name type="common">Spirochaeta thermophila</name>
    <dbReference type="NCBI Taxonomy" id="665571"/>
    <lineage>
        <taxon>Bacteria</taxon>
        <taxon>Pseudomonadati</taxon>
        <taxon>Spirochaetota</taxon>
        <taxon>Spirochaetia</taxon>
        <taxon>Winmispirales</taxon>
        <taxon>Winmispiraceae</taxon>
        <taxon>Winmispira</taxon>
    </lineage>
</organism>